<dbReference type="SUPFAM" id="SSF55781">
    <property type="entry name" value="GAF domain-like"/>
    <property type="match status" value="1"/>
</dbReference>
<dbReference type="InterPro" id="IPR000014">
    <property type="entry name" value="PAS"/>
</dbReference>
<dbReference type="Pfam" id="PF07228">
    <property type="entry name" value="SpoIIE"/>
    <property type="match status" value="1"/>
</dbReference>
<comment type="caution">
    <text evidence="4">The sequence shown here is derived from an EMBL/GenBank/DDBJ whole genome shotgun (WGS) entry which is preliminary data.</text>
</comment>
<dbReference type="EMBL" id="BAAAQM010000040">
    <property type="protein sequence ID" value="GAA1988266.1"/>
    <property type="molecule type" value="Genomic_DNA"/>
</dbReference>
<dbReference type="InterPro" id="IPR001932">
    <property type="entry name" value="PPM-type_phosphatase-like_dom"/>
</dbReference>
<dbReference type="InterPro" id="IPR035965">
    <property type="entry name" value="PAS-like_dom_sf"/>
</dbReference>
<dbReference type="InterPro" id="IPR013656">
    <property type="entry name" value="PAS_4"/>
</dbReference>
<dbReference type="Proteomes" id="UP001499854">
    <property type="component" value="Unassembled WGS sequence"/>
</dbReference>
<dbReference type="InterPro" id="IPR003594">
    <property type="entry name" value="HATPase_dom"/>
</dbReference>
<dbReference type="CDD" id="cd16936">
    <property type="entry name" value="HATPase_RsbW-like"/>
    <property type="match status" value="1"/>
</dbReference>
<dbReference type="Pfam" id="PF01590">
    <property type="entry name" value="GAF"/>
    <property type="match status" value="1"/>
</dbReference>
<evidence type="ECO:0000313" key="4">
    <source>
        <dbReference type="EMBL" id="GAA1988266.1"/>
    </source>
</evidence>
<dbReference type="Gene3D" id="3.30.450.40">
    <property type="match status" value="1"/>
</dbReference>
<dbReference type="PANTHER" id="PTHR43156:SF2">
    <property type="entry name" value="STAGE II SPORULATION PROTEIN E"/>
    <property type="match status" value="1"/>
</dbReference>
<organism evidence="4 5">
    <name type="scientific">Catenulispora subtropica</name>
    <dbReference type="NCBI Taxonomy" id="450798"/>
    <lineage>
        <taxon>Bacteria</taxon>
        <taxon>Bacillati</taxon>
        <taxon>Actinomycetota</taxon>
        <taxon>Actinomycetes</taxon>
        <taxon>Catenulisporales</taxon>
        <taxon>Catenulisporaceae</taxon>
        <taxon>Catenulispora</taxon>
    </lineage>
</organism>
<proteinExistence type="predicted"/>
<name>A0ABN2SMH0_9ACTN</name>
<gene>
    <name evidence="4" type="ORF">GCM10009838_58850</name>
</gene>
<evidence type="ECO:0000256" key="1">
    <source>
        <dbReference type="ARBA" id="ARBA00022801"/>
    </source>
</evidence>
<feature type="domain" description="PPM-type phosphatase" evidence="3">
    <location>
        <begin position="343"/>
        <end position="564"/>
    </location>
</feature>
<dbReference type="SMART" id="SM00065">
    <property type="entry name" value="GAF"/>
    <property type="match status" value="1"/>
</dbReference>
<protein>
    <submittedName>
        <fullName evidence="4">SpoIIE family protein phosphatase</fullName>
    </submittedName>
</protein>
<dbReference type="Gene3D" id="3.60.40.10">
    <property type="entry name" value="PPM-type phosphatase domain"/>
    <property type="match status" value="1"/>
</dbReference>
<dbReference type="SUPFAM" id="SSF55785">
    <property type="entry name" value="PYP-like sensor domain (PAS domain)"/>
    <property type="match status" value="1"/>
</dbReference>
<dbReference type="InterPro" id="IPR003018">
    <property type="entry name" value="GAF"/>
</dbReference>
<accession>A0ABN2SMH0</accession>
<dbReference type="Gene3D" id="3.30.565.10">
    <property type="entry name" value="Histidine kinase-like ATPase, C-terminal domain"/>
    <property type="match status" value="1"/>
</dbReference>
<dbReference type="Pfam" id="PF08448">
    <property type="entry name" value="PAS_4"/>
    <property type="match status" value="1"/>
</dbReference>
<dbReference type="NCBIfam" id="TIGR00229">
    <property type="entry name" value="sensory_box"/>
    <property type="match status" value="1"/>
</dbReference>
<dbReference type="InterPro" id="IPR052016">
    <property type="entry name" value="Bact_Sigma-Reg"/>
</dbReference>
<dbReference type="Gene3D" id="3.30.450.20">
    <property type="entry name" value="PAS domain"/>
    <property type="match status" value="1"/>
</dbReference>
<evidence type="ECO:0000259" key="2">
    <source>
        <dbReference type="SMART" id="SM00065"/>
    </source>
</evidence>
<sequence>MSAPAEQPYRRGGDGSAEEAFTQCPMPVAIFDRTLQIVLASSGMAKESGLAEDEIRGRHGVGMLLGPAGAEVEQGIRRVFDSGEAETSDVWVDGGRGEGQRVWSVTLSPLRDSAEAVHRVQLTAVEVTELHRARDRLAALSEVSVRVGTTLDVSTTTQEMADMMVGRLADFVTVDLLDSLFRGVEPKPSAEGVALRRAAHSSVLPGVPESLIRVGDVDQYPEYSPPAKCLATGQSSLHNVPDAAITRWQAMDPRRAEVLHAHSIHSVMVVPLRARGIILGVSLLVRHRNPDPFGADDLLLAEEIAARAAVAVDNARRFTRERTTALALQRSLLPQRLPGQESVEVVSRYLPADSRAGIGGDWFDVIPLSGARVALVVGDVVGHGLQASATMGRLRTAVRALSDVDIPPDELLALLDDLVVHLAATDDAVAGPDLETVSDYVATCLYVVYDPIARCCTVASAGHLPPFVVTPGGTVELVDVDPGPPLGVGGLPFEAVTRSRGPSGLRKTKGSSNSLAHRTTWLRSDFRRSLERPPATLEDTCQAVLHALLPAAPSDDVALLIARTRVLDAHHVATWDVPCDPAIVAATRAWAGRQLADWGMQEVAFTVELVVSELVTNAIRHGAPPVQLRLIRGTALLCEVSDGSNTSPHLRRAQIFDEGGRGLLLVAQLAQRWGTRHRAVGKTIWAEFGLPERPA</sequence>
<keyword evidence="1" id="KW-0378">Hydrolase</keyword>
<reference evidence="4 5" key="1">
    <citation type="journal article" date="2019" name="Int. J. Syst. Evol. Microbiol.">
        <title>The Global Catalogue of Microorganisms (GCM) 10K type strain sequencing project: providing services to taxonomists for standard genome sequencing and annotation.</title>
        <authorList>
            <consortium name="The Broad Institute Genomics Platform"/>
            <consortium name="The Broad Institute Genome Sequencing Center for Infectious Disease"/>
            <person name="Wu L."/>
            <person name="Ma J."/>
        </authorList>
    </citation>
    <scope>NUCLEOTIDE SEQUENCE [LARGE SCALE GENOMIC DNA]</scope>
    <source>
        <strain evidence="4 5">JCM 16013</strain>
    </source>
</reference>
<dbReference type="Pfam" id="PF13581">
    <property type="entry name" value="HATPase_c_2"/>
    <property type="match status" value="1"/>
</dbReference>
<evidence type="ECO:0000259" key="3">
    <source>
        <dbReference type="SMART" id="SM00331"/>
    </source>
</evidence>
<dbReference type="PANTHER" id="PTHR43156">
    <property type="entry name" value="STAGE II SPORULATION PROTEIN E-RELATED"/>
    <property type="match status" value="1"/>
</dbReference>
<dbReference type="InterPro" id="IPR036890">
    <property type="entry name" value="HATPase_C_sf"/>
</dbReference>
<feature type="domain" description="GAF" evidence="2">
    <location>
        <begin position="142"/>
        <end position="322"/>
    </location>
</feature>
<evidence type="ECO:0000313" key="5">
    <source>
        <dbReference type="Proteomes" id="UP001499854"/>
    </source>
</evidence>
<dbReference type="InterPro" id="IPR029016">
    <property type="entry name" value="GAF-like_dom_sf"/>
</dbReference>
<dbReference type="SMART" id="SM00331">
    <property type="entry name" value="PP2C_SIG"/>
    <property type="match status" value="1"/>
</dbReference>
<keyword evidence="5" id="KW-1185">Reference proteome</keyword>
<dbReference type="InterPro" id="IPR036457">
    <property type="entry name" value="PPM-type-like_dom_sf"/>
</dbReference>
<dbReference type="SUPFAM" id="SSF55874">
    <property type="entry name" value="ATPase domain of HSP90 chaperone/DNA topoisomerase II/histidine kinase"/>
    <property type="match status" value="1"/>
</dbReference>